<protein>
    <submittedName>
        <fullName evidence="2">Uncharacterized protein</fullName>
    </submittedName>
</protein>
<name>A0A840F7W8_9SPHN</name>
<sequence>MRYFRRFAPVRAYRDLRYFLATREPYEYWFLIAAMAITGFLVWAFAHDSRFEREYRPEIVYVEQWRADRSDADIVAQQKIDGPIKAKRMAEQKAREDKVKAQFQAVDNAMDKWGL</sequence>
<dbReference type="RefSeq" id="WP_183981937.1">
    <property type="nucleotide sequence ID" value="NZ_JACIEV010000001.1"/>
</dbReference>
<reference evidence="2 3" key="1">
    <citation type="submission" date="2020-08" db="EMBL/GenBank/DDBJ databases">
        <title>Genomic Encyclopedia of Type Strains, Phase IV (KMG-IV): sequencing the most valuable type-strain genomes for metagenomic binning, comparative biology and taxonomic classification.</title>
        <authorList>
            <person name="Goeker M."/>
        </authorList>
    </citation>
    <scope>NUCLEOTIDE SEQUENCE [LARGE SCALE GENOMIC DNA]</scope>
    <source>
        <strain evidence="2 3">YC6723</strain>
    </source>
</reference>
<dbReference type="Proteomes" id="UP000529795">
    <property type="component" value="Unassembled WGS sequence"/>
</dbReference>
<dbReference type="AlphaFoldDB" id="A0A840F7W8"/>
<evidence type="ECO:0000313" key="3">
    <source>
        <dbReference type="Proteomes" id="UP000529795"/>
    </source>
</evidence>
<keyword evidence="3" id="KW-1185">Reference proteome</keyword>
<keyword evidence="1" id="KW-1133">Transmembrane helix</keyword>
<gene>
    <name evidence="2" type="ORF">GGQ80_000282</name>
</gene>
<comment type="caution">
    <text evidence="2">The sequence shown here is derived from an EMBL/GenBank/DDBJ whole genome shotgun (WGS) entry which is preliminary data.</text>
</comment>
<evidence type="ECO:0000256" key="1">
    <source>
        <dbReference type="SAM" id="Phobius"/>
    </source>
</evidence>
<dbReference type="EMBL" id="JACIEV010000001">
    <property type="protein sequence ID" value="MBB4152406.1"/>
    <property type="molecule type" value="Genomic_DNA"/>
</dbReference>
<feature type="transmembrane region" description="Helical" evidence="1">
    <location>
        <begin position="28"/>
        <end position="46"/>
    </location>
</feature>
<evidence type="ECO:0000313" key="2">
    <source>
        <dbReference type="EMBL" id="MBB4152406.1"/>
    </source>
</evidence>
<accession>A0A840F7W8</accession>
<keyword evidence="1" id="KW-0812">Transmembrane</keyword>
<organism evidence="2 3">
    <name type="scientific">Sphingomonas jinjuensis</name>
    <dbReference type="NCBI Taxonomy" id="535907"/>
    <lineage>
        <taxon>Bacteria</taxon>
        <taxon>Pseudomonadati</taxon>
        <taxon>Pseudomonadota</taxon>
        <taxon>Alphaproteobacteria</taxon>
        <taxon>Sphingomonadales</taxon>
        <taxon>Sphingomonadaceae</taxon>
        <taxon>Sphingomonas</taxon>
    </lineage>
</organism>
<proteinExistence type="predicted"/>
<keyword evidence="1" id="KW-0472">Membrane</keyword>